<organism evidence="2 3">
    <name type="scientific">Cephalotus follicularis</name>
    <name type="common">Albany pitcher plant</name>
    <dbReference type="NCBI Taxonomy" id="3775"/>
    <lineage>
        <taxon>Eukaryota</taxon>
        <taxon>Viridiplantae</taxon>
        <taxon>Streptophyta</taxon>
        <taxon>Embryophyta</taxon>
        <taxon>Tracheophyta</taxon>
        <taxon>Spermatophyta</taxon>
        <taxon>Magnoliopsida</taxon>
        <taxon>eudicotyledons</taxon>
        <taxon>Gunneridae</taxon>
        <taxon>Pentapetalae</taxon>
        <taxon>rosids</taxon>
        <taxon>fabids</taxon>
        <taxon>Oxalidales</taxon>
        <taxon>Cephalotaceae</taxon>
        <taxon>Cephalotus</taxon>
    </lineage>
</organism>
<dbReference type="PANTHER" id="PTHR35046:SF26">
    <property type="entry name" value="RNA-DIRECTED DNA POLYMERASE"/>
    <property type="match status" value="1"/>
</dbReference>
<name>A0A1Q3B0N1_CEPFO</name>
<dbReference type="Proteomes" id="UP000187406">
    <property type="component" value="Unassembled WGS sequence"/>
</dbReference>
<evidence type="ECO:0000313" key="3">
    <source>
        <dbReference type="Proteomes" id="UP000187406"/>
    </source>
</evidence>
<feature type="region of interest" description="Disordered" evidence="1">
    <location>
        <begin position="1"/>
        <end position="29"/>
    </location>
</feature>
<dbReference type="PANTHER" id="PTHR35046">
    <property type="entry name" value="ZINC KNUCKLE (CCHC-TYPE) FAMILY PROTEIN"/>
    <property type="match status" value="1"/>
</dbReference>
<keyword evidence="3" id="KW-1185">Reference proteome</keyword>
<sequence>MTLKDNEEIEATPLEIDHEEDGSSEGEHLIVDPMERDVLVIRRALHAKVNEVDDKRENIFQSLCVVKGKICSLIIDSEICTNIAATTLVEKLGLPTTAHPSQYKL</sequence>
<evidence type="ECO:0000313" key="2">
    <source>
        <dbReference type="EMBL" id="GAV61342.1"/>
    </source>
</evidence>
<dbReference type="OrthoDB" id="1729247at2759"/>
<accession>A0A1Q3B0N1</accession>
<reference evidence="3" key="1">
    <citation type="submission" date="2016-04" db="EMBL/GenBank/DDBJ databases">
        <title>Cephalotus genome sequencing.</title>
        <authorList>
            <person name="Fukushima K."/>
            <person name="Hasebe M."/>
            <person name="Fang X."/>
        </authorList>
    </citation>
    <scope>NUCLEOTIDE SEQUENCE [LARGE SCALE GENOMIC DNA]</scope>
    <source>
        <strain evidence="3">cv. St1</strain>
    </source>
</reference>
<protein>
    <recommendedName>
        <fullName evidence="4">Asp_protease_2 domain-containing protein</fullName>
    </recommendedName>
</protein>
<dbReference type="EMBL" id="BDDD01000196">
    <property type="protein sequence ID" value="GAV61342.1"/>
    <property type="molecule type" value="Genomic_DNA"/>
</dbReference>
<comment type="caution">
    <text evidence="2">The sequence shown here is derived from an EMBL/GenBank/DDBJ whole genome shotgun (WGS) entry which is preliminary data.</text>
</comment>
<dbReference type="AlphaFoldDB" id="A0A1Q3B0N1"/>
<evidence type="ECO:0000256" key="1">
    <source>
        <dbReference type="SAM" id="MobiDB-lite"/>
    </source>
</evidence>
<gene>
    <name evidence="2" type="ORF">CFOL_v3_04869</name>
</gene>
<evidence type="ECO:0008006" key="4">
    <source>
        <dbReference type="Google" id="ProtNLM"/>
    </source>
</evidence>
<proteinExistence type="predicted"/>
<dbReference type="InParanoid" id="A0A1Q3B0N1"/>